<evidence type="ECO:0000256" key="1">
    <source>
        <dbReference type="SAM" id="MobiDB-lite"/>
    </source>
</evidence>
<reference evidence="2 3" key="2">
    <citation type="submission" date="2018-11" db="EMBL/GenBank/DDBJ databases">
        <authorList>
            <consortium name="Pathogen Informatics"/>
        </authorList>
    </citation>
    <scope>NUCLEOTIDE SEQUENCE [LARGE SCALE GENOMIC DNA]</scope>
</reference>
<evidence type="ECO:0000313" key="3">
    <source>
        <dbReference type="Proteomes" id="UP000276776"/>
    </source>
</evidence>
<dbReference type="AlphaFoldDB" id="A0A0N5CR72"/>
<dbReference type="OrthoDB" id="6493019at2759"/>
<dbReference type="Proteomes" id="UP000276776">
    <property type="component" value="Unassembled WGS sequence"/>
</dbReference>
<evidence type="ECO:0000313" key="4">
    <source>
        <dbReference type="WBParaSite" id="TCLT_0000272201-mRNA-1"/>
    </source>
</evidence>
<protein>
    <submittedName>
        <fullName evidence="2 4">Uncharacterized protein</fullName>
    </submittedName>
</protein>
<dbReference type="EMBL" id="UYYF01000659">
    <property type="protein sequence ID" value="VDM98831.1"/>
    <property type="molecule type" value="Genomic_DNA"/>
</dbReference>
<sequence length="125" mass="14462">MEKYSTCIPEQAERVAGRVQQEYRNTIQRENQEGRKEDNLRYIYIILLTLLSFRAANKDGSEMQCRTKIIPYVMTGDGIVTNFHRHHAKQTSVGSRRGIYPIDEHNKSERGSSTARVPQYDSTPE</sequence>
<feature type="region of interest" description="Disordered" evidence="1">
    <location>
        <begin position="87"/>
        <end position="125"/>
    </location>
</feature>
<reference evidence="4" key="1">
    <citation type="submission" date="2017-02" db="UniProtKB">
        <authorList>
            <consortium name="WormBaseParasite"/>
        </authorList>
    </citation>
    <scope>IDENTIFICATION</scope>
</reference>
<dbReference type="WBParaSite" id="TCLT_0000272201-mRNA-1">
    <property type="protein sequence ID" value="TCLT_0000272201-mRNA-1"/>
    <property type="gene ID" value="TCLT_0000272201"/>
</dbReference>
<organism evidence="4">
    <name type="scientific">Thelazia callipaeda</name>
    <name type="common">Oriental eyeworm</name>
    <name type="synonym">Parasitic nematode</name>
    <dbReference type="NCBI Taxonomy" id="103827"/>
    <lineage>
        <taxon>Eukaryota</taxon>
        <taxon>Metazoa</taxon>
        <taxon>Ecdysozoa</taxon>
        <taxon>Nematoda</taxon>
        <taxon>Chromadorea</taxon>
        <taxon>Rhabditida</taxon>
        <taxon>Spirurina</taxon>
        <taxon>Spiruromorpha</taxon>
        <taxon>Thelazioidea</taxon>
        <taxon>Thelaziidae</taxon>
        <taxon>Thelazia</taxon>
    </lineage>
</organism>
<gene>
    <name evidence="2" type="ORF">TCLT_LOCUS2723</name>
</gene>
<evidence type="ECO:0000313" key="2">
    <source>
        <dbReference type="EMBL" id="VDM98831.1"/>
    </source>
</evidence>
<keyword evidence="3" id="KW-1185">Reference proteome</keyword>
<feature type="compositionally biased region" description="Polar residues" evidence="1">
    <location>
        <begin position="111"/>
        <end position="125"/>
    </location>
</feature>
<name>A0A0N5CR72_THECL</name>
<accession>A0A0N5CR72</accession>
<proteinExistence type="predicted"/>